<evidence type="ECO:0000313" key="3">
    <source>
        <dbReference type="EMBL" id="CAG7785487.1"/>
    </source>
</evidence>
<protein>
    <recommendedName>
        <fullName evidence="2">Carboxylesterase type B domain-containing protein</fullName>
    </recommendedName>
</protein>
<reference evidence="3" key="1">
    <citation type="submission" date="2021-06" db="EMBL/GenBank/DDBJ databases">
        <authorList>
            <person name="Hodson N. C."/>
            <person name="Mongue J. A."/>
            <person name="Jaron S. K."/>
        </authorList>
    </citation>
    <scope>NUCLEOTIDE SEQUENCE</scope>
</reference>
<dbReference type="InterPro" id="IPR002018">
    <property type="entry name" value="CarbesteraseB"/>
</dbReference>
<evidence type="ECO:0000256" key="1">
    <source>
        <dbReference type="ARBA" id="ARBA00023180"/>
    </source>
</evidence>
<dbReference type="OrthoDB" id="19653at2759"/>
<keyword evidence="1" id="KW-0325">Glycoprotein</keyword>
<dbReference type="Proteomes" id="UP000708208">
    <property type="component" value="Unassembled WGS sequence"/>
</dbReference>
<dbReference type="EMBL" id="CAJVCH010297538">
    <property type="protein sequence ID" value="CAG7785487.1"/>
    <property type="molecule type" value="Genomic_DNA"/>
</dbReference>
<feature type="domain" description="Carboxylesterase type B" evidence="2">
    <location>
        <begin position="38"/>
        <end position="122"/>
    </location>
</feature>
<feature type="non-terminal residue" evidence="3">
    <location>
        <position position="122"/>
    </location>
</feature>
<sequence length="122" mass="13979">KKILVVICFETFGAYQRTTLYTASVLESKGIRAVKPGKIVKTDYGKTEGTISISRDGREFYEWLGLPYAHPPVDSLRFQPPEHLMLWRVDVWGIVHAKYYRFPCPANYDGSVVGREDCLHLN</sequence>
<dbReference type="InterPro" id="IPR050309">
    <property type="entry name" value="Type-B_Carboxylest/Lipase"/>
</dbReference>
<dbReference type="Pfam" id="PF00135">
    <property type="entry name" value="COesterase"/>
    <property type="match status" value="1"/>
</dbReference>
<dbReference type="AlphaFoldDB" id="A0A8J2P918"/>
<evidence type="ECO:0000259" key="2">
    <source>
        <dbReference type="Pfam" id="PF00135"/>
    </source>
</evidence>
<feature type="non-terminal residue" evidence="3">
    <location>
        <position position="1"/>
    </location>
</feature>
<organism evidence="3 4">
    <name type="scientific">Allacma fusca</name>
    <dbReference type="NCBI Taxonomy" id="39272"/>
    <lineage>
        <taxon>Eukaryota</taxon>
        <taxon>Metazoa</taxon>
        <taxon>Ecdysozoa</taxon>
        <taxon>Arthropoda</taxon>
        <taxon>Hexapoda</taxon>
        <taxon>Collembola</taxon>
        <taxon>Symphypleona</taxon>
        <taxon>Sminthuridae</taxon>
        <taxon>Allacma</taxon>
    </lineage>
</organism>
<evidence type="ECO:0000313" key="4">
    <source>
        <dbReference type="Proteomes" id="UP000708208"/>
    </source>
</evidence>
<proteinExistence type="predicted"/>
<keyword evidence="4" id="KW-1185">Reference proteome</keyword>
<dbReference type="PANTHER" id="PTHR11559">
    <property type="entry name" value="CARBOXYLESTERASE"/>
    <property type="match status" value="1"/>
</dbReference>
<comment type="caution">
    <text evidence="3">The sequence shown here is derived from an EMBL/GenBank/DDBJ whole genome shotgun (WGS) entry which is preliminary data.</text>
</comment>
<name>A0A8J2P918_9HEXA</name>
<accession>A0A8J2P918</accession>
<gene>
    <name evidence="3" type="ORF">AFUS01_LOCUS24109</name>
</gene>